<protein>
    <submittedName>
        <fullName evidence="2">Uncharacterized protein</fullName>
    </submittedName>
</protein>
<accession>A0A7J7L3J6</accession>
<sequence>MVAFKVVRGIKKYREAAKIEIGVLEKLAKKDRNGTRSRDCRLRCSNVGAILTAIAIVLLEMLLGNESWSEKKFIPGLLGGKYLKKDKEDDKIKSEYKSSWKNEHKGEAKGEGSSSKEFHCDHCKTRGHISDYCWKLHPELRPKEEKSKKERYALATEVVDLLVVEFVLANLLYSFDWELAGGRKMEELDE</sequence>
<keyword evidence="1" id="KW-1133">Transmembrane helix</keyword>
<organism evidence="2 3">
    <name type="scientific">Kingdonia uniflora</name>
    <dbReference type="NCBI Taxonomy" id="39325"/>
    <lineage>
        <taxon>Eukaryota</taxon>
        <taxon>Viridiplantae</taxon>
        <taxon>Streptophyta</taxon>
        <taxon>Embryophyta</taxon>
        <taxon>Tracheophyta</taxon>
        <taxon>Spermatophyta</taxon>
        <taxon>Magnoliopsida</taxon>
        <taxon>Ranunculales</taxon>
        <taxon>Circaeasteraceae</taxon>
        <taxon>Kingdonia</taxon>
    </lineage>
</organism>
<dbReference type="Gene3D" id="3.30.200.20">
    <property type="entry name" value="Phosphorylase Kinase, domain 1"/>
    <property type="match status" value="1"/>
</dbReference>
<comment type="caution">
    <text evidence="2">The sequence shown here is derived from an EMBL/GenBank/DDBJ whole genome shotgun (WGS) entry which is preliminary data.</text>
</comment>
<feature type="transmembrane region" description="Helical" evidence="1">
    <location>
        <begin position="45"/>
        <end position="63"/>
    </location>
</feature>
<dbReference type="AlphaFoldDB" id="A0A7J7L3J6"/>
<keyword evidence="3" id="KW-1185">Reference proteome</keyword>
<evidence type="ECO:0000313" key="3">
    <source>
        <dbReference type="Proteomes" id="UP000541444"/>
    </source>
</evidence>
<proteinExistence type="predicted"/>
<evidence type="ECO:0000313" key="2">
    <source>
        <dbReference type="EMBL" id="KAF6137210.1"/>
    </source>
</evidence>
<keyword evidence="1" id="KW-0472">Membrane</keyword>
<keyword evidence="1" id="KW-0812">Transmembrane</keyword>
<gene>
    <name evidence="2" type="ORF">GIB67_030974</name>
</gene>
<evidence type="ECO:0000256" key="1">
    <source>
        <dbReference type="SAM" id="Phobius"/>
    </source>
</evidence>
<dbReference type="EMBL" id="JACGCM010002660">
    <property type="protein sequence ID" value="KAF6137210.1"/>
    <property type="molecule type" value="Genomic_DNA"/>
</dbReference>
<name>A0A7J7L3J6_9MAGN</name>
<reference evidence="2 3" key="1">
    <citation type="journal article" date="2020" name="IScience">
        <title>Genome Sequencing of the Endangered Kingdonia uniflora (Circaeasteraceae, Ranunculales) Reveals Potential Mechanisms of Evolutionary Specialization.</title>
        <authorList>
            <person name="Sun Y."/>
            <person name="Deng T."/>
            <person name="Zhang A."/>
            <person name="Moore M.J."/>
            <person name="Landis J.B."/>
            <person name="Lin N."/>
            <person name="Zhang H."/>
            <person name="Zhang X."/>
            <person name="Huang J."/>
            <person name="Zhang X."/>
            <person name="Sun H."/>
            <person name="Wang H."/>
        </authorList>
    </citation>
    <scope>NUCLEOTIDE SEQUENCE [LARGE SCALE GENOMIC DNA]</scope>
    <source>
        <strain evidence="2">TB1705</strain>
        <tissue evidence="2">Leaf</tissue>
    </source>
</reference>
<dbReference type="Proteomes" id="UP000541444">
    <property type="component" value="Unassembled WGS sequence"/>
</dbReference>